<evidence type="ECO:0000256" key="3">
    <source>
        <dbReference type="ARBA" id="ARBA00006909"/>
    </source>
</evidence>
<dbReference type="SUPFAM" id="SSF54452">
    <property type="entry name" value="MHC antigen-recognition domain"/>
    <property type="match status" value="1"/>
</dbReference>
<accession>A0A6J3HDP5</accession>
<dbReference type="GO" id="GO:0006955">
    <property type="term" value="P:immune response"/>
    <property type="evidence" value="ECO:0007669"/>
    <property type="project" value="InterPro"/>
</dbReference>
<dbReference type="PANTHER" id="PTHR16675:SF251">
    <property type="entry name" value="HLA CLASS I HISTOCOMPATIBILITY ANTIGEN, C ALPHA CHAIN"/>
    <property type="match status" value="1"/>
</dbReference>
<dbReference type="GO" id="GO:0042605">
    <property type="term" value="F:peptide antigen binding"/>
    <property type="evidence" value="ECO:0007669"/>
    <property type="project" value="TreeGrafter"/>
</dbReference>
<keyword evidence="7 15" id="KW-0732">Signal</keyword>
<evidence type="ECO:0000313" key="18">
    <source>
        <dbReference type="RefSeq" id="XP_032128628.1"/>
    </source>
</evidence>
<dbReference type="GeneID" id="116546496"/>
<dbReference type="GO" id="GO:0031901">
    <property type="term" value="C:early endosome membrane"/>
    <property type="evidence" value="ECO:0007669"/>
    <property type="project" value="UniProtKB-ARBA"/>
</dbReference>
<evidence type="ECO:0000256" key="5">
    <source>
        <dbReference type="ARBA" id="ARBA00022553"/>
    </source>
</evidence>
<dbReference type="GO" id="GO:0009897">
    <property type="term" value="C:external side of plasma membrane"/>
    <property type="evidence" value="ECO:0007669"/>
    <property type="project" value="TreeGrafter"/>
</dbReference>
<feature type="signal peptide" evidence="15">
    <location>
        <begin position="1"/>
        <end position="21"/>
    </location>
</feature>
<dbReference type="GO" id="GO:0042612">
    <property type="term" value="C:MHC class I protein complex"/>
    <property type="evidence" value="ECO:0007669"/>
    <property type="project" value="UniProtKB-KW"/>
</dbReference>
<keyword evidence="17" id="KW-1185">Reference proteome</keyword>
<evidence type="ECO:0000259" key="16">
    <source>
        <dbReference type="PROSITE" id="PS50835"/>
    </source>
</evidence>
<dbReference type="GO" id="GO:0002476">
    <property type="term" value="P:antigen processing and presentation of endogenous peptide antigen via MHC class Ib"/>
    <property type="evidence" value="ECO:0007669"/>
    <property type="project" value="TreeGrafter"/>
</dbReference>
<keyword evidence="8" id="KW-0391">Immunity</keyword>
<dbReference type="Proteomes" id="UP000504640">
    <property type="component" value="Unplaced"/>
</dbReference>
<comment type="similarity">
    <text evidence="3 13">Belongs to the MHC class I family.</text>
</comment>
<evidence type="ECO:0000256" key="7">
    <source>
        <dbReference type="ARBA" id="ARBA00022729"/>
    </source>
</evidence>
<dbReference type="PROSITE" id="PS00290">
    <property type="entry name" value="IG_MHC"/>
    <property type="match status" value="1"/>
</dbReference>
<dbReference type="InterPro" id="IPR003597">
    <property type="entry name" value="Ig_C1-set"/>
</dbReference>
<dbReference type="SUPFAM" id="SSF48726">
    <property type="entry name" value="Immunoglobulin"/>
    <property type="match status" value="1"/>
</dbReference>
<keyword evidence="5" id="KW-0597">Phosphoprotein</keyword>
<keyword evidence="6 14" id="KW-0812">Transmembrane</keyword>
<feature type="domain" description="Ig-like" evidence="16">
    <location>
        <begin position="206"/>
        <end position="294"/>
    </location>
</feature>
<dbReference type="InterPro" id="IPR011162">
    <property type="entry name" value="MHC_I/II-like_Ag-recog"/>
</dbReference>
<dbReference type="PANTHER" id="PTHR16675">
    <property type="entry name" value="MHC CLASS I-RELATED"/>
    <property type="match status" value="1"/>
</dbReference>
<evidence type="ECO:0000256" key="14">
    <source>
        <dbReference type="SAM" id="Phobius"/>
    </source>
</evidence>
<evidence type="ECO:0000256" key="6">
    <source>
        <dbReference type="ARBA" id="ARBA00022692"/>
    </source>
</evidence>
<dbReference type="InterPro" id="IPR007110">
    <property type="entry name" value="Ig-like_dom"/>
</dbReference>
<dbReference type="Pfam" id="PF07654">
    <property type="entry name" value="C1-set"/>
    <property type="match status" value="1"/>
</dbReference>
<feature type="chain" id="PRO_5026868404" evidence="15">
    <location>
        <begin position="22"/>
        <end position="350"/>
    </location>
</feature>
<dbReference type="CDD" id="cd07698">
    <property type="entry name" value="IgC1_MHC_I_alpha3"/>
    <property type="match status" value="1"/>
</dbReference>
<dbReference type="GO" id="GO:0000139">
    <property type="term" value="C:Golgi membrane"/>
    <property type="evidence" value="ECO:0007669"/>
    <property type="project" value="UniProtKB-ARBA"/>
</dbReference>
<evidence type="ECO:0000256" key="4">
    <source>
        <dbReference type="ARBA" id="ARBA00022451"/>
    </source>
</evidence>
<keyword evidence="4" id="KW-0490">MHC I</keyword>
<dbReference type="GO" id="GO:0012507">
    <property type="term" value="C:ER to Golgi transport vesicle membrane"/>
    <property type="evidence" value="ECO:0007669"/>
    <property type="project" value="UniProtKB-ARBA"/>
</dbReference>
<dbReference type="AlphaFoldDB" id="A0A6J3HDP5"/>
<dbReference type="GO" id="GO:0005615">
    <property type="term" value="C:extracellular space"/>
    <property type="evidence" value="ECO:0007669"/>
    <property type="project" value="TreeGrafter"/>
</dbReference>
<dbReference type="PROSITE" id="PS50835">
    <property type="entry name" value="IG_LIKE"/>
    <property type="match status" value="1"/>
</dbReference>
<dbReference type="Pfam" id="PF00129">
    <property type="entry name" value="MHC_I"/>
    <property type="match status" value="1"/>
</dbReference>
<dbReference type="InterPro" id="IPR013783">
    <property type="entry name" value="Ig-like_fold"/>
</dbReference>
<keyword evidence="12" id="KW-0325">Glycoprotein</keyword>
<dbReference type="InterPro" id="IPR003006">
    <property type="entry name" value="Ig/MHC_CS"/>
</dbReference>
<evidence type="ECO:0000256" key="1">
    <source>
        <dbReference type="ARBA" id="ARBA00002297"/>
    </source>
</evidence>
<reference evidence="18" key="1">
    <citation type="submission" date="2025-08" db="UniProtKB">
        <authorList>
            <consortium name="RefSeq"/>
        </authorList>
    </citation>
    <scope>IDENTIFICATION</scope>
    <source>
        <tissue evidence="18">Blood</tissue>
    </source>
</reference>
<protein>
    <submittedName>
        <fullName evidence="18">HLA class I histocompatibility antigen, A alpha chain-like isoform X3</fullName>
    </submittedName>
</protein>
<feature type="transmembrane region" description="Helical" evidence="14">
    <location>
        <begin position="301"/>
        <end position="328"/>
    </location>
</feature>
<keyword evidence="11" id="KW-1015">Disulfide bond</keyword>
<dbReference type="InterPro" id="IPR001039">
    <property type="entry name" value="MHC_I_a_a1/a2"/>
</dbReference>
<dbReference type="Gene3D" id="3.30.500.10">
    <property type="entry name" value="MHC class I-like antigen recognition-like"/>
    <property type="match status" value="1"/>
</dbReference>
<organism evidence="17 18">
    <name type="scientific">Sapajus apella</name>
    <name type="common">Brown-capped capuchin</name>
    <name type="synonym">Cebus apella</name>
    <dbReference type="NCBI Taxonomy" id="9515"/>
    <lineage>
        <taxon>Eukaryota</taxon>
        <taxon>Metazoa</taxon>
        <taxon>Chordata</taxon>
        <taxon>Craniata</taxon>
        <taxon>Vertebrata</taxon>
        <taxon>Euteleostomi</taxon>
        <taxon>Mammalia</taxon>
        <taxon>Eutheria</taxon>
        <taxon>Euarchontoglires</taxon>
        <taxon>Primates</taxon>
        <taxon>Haplorrhini</taxon>
        <taxon>Platyrrhini</taxon>
        <taxon>Cebidae</taxon>
        <taxon>Cebinae</taxon>
        <taxon>Sapajus</taxon>
    </lineage>
</organism>
<dbReference type="InterPro" id="IPR011161">
    <property type="entry name" value="MHC_I-like_Ag-recog"/>
</dbReference>
<evidence type="ECO:0000256" key="8">
    <source>
        <dbReference type="ARBA" id="ARBA00022859"/>
    </source>
</evidence>
<dbReference type="GO" id="GO:0030670">
    <property type="term" value="C:phagocytic vesicle membrane"/>
    <property type="evidence" value="ECO:0007669"/>
    <property type="project" value="UniProtKB-ARBA"/>
</dbReference>
<dbReference type="FunFam" id="2.60.40.10:FF:000014">
    <property type="entry name" value="H-2 class I histocompatibility antigen, alpha chain"/>
    <property type="match status" value="1"/>
</dbReference>
<keyword evidence="10 14" id="KW-0472">Membrane</keyword>
<dbReference type="InterPro" id="IPR050208">
    <property type="entry name" value="MHC_class-I_related"/>
</dbReference>
<dbReference type="GO" id="GO:0055038">
    <property type="term" value="C:recycling endosome membrane"/>
    <property type="evidence" value="ECO:0007669"/>
    <property type="project" value="UniProtKB-ARBA"/>
</dbReference>
<evidence type="ECO:0000256" key="13">
    <source>
        <dbReference type="RuleBase" id="RU004439"/>
    </source>
</evidence>
<dbReference type="Gene3D" id="2.60.40.10">
    <property type="entry name" value="Immunoglobulins"/>
    <property type="match status" value="1"/>
</dbReference>
<dbReference type="GO" id="GO:0005102">
    <property type="term" value="F:signaling receptor binding"/>
    <property type="evidence" value="ECO:0007669"/>
    <property type="project" value="TreeGrafter"/>
</dbReference>
<dbReference type="InterPro" id="IPR010579">
    <property type="entry name" value="MHC_I_a_C"/>
</dbReference>
<dbReference type="FunFam" id="3.30.500.10:FF:000001">
    <property type="entry name" value="H-2 class I histocompatibility antigen, alpha chain"/>
    <property type="match status" value="1"/>
</dbReference>
<sequence>MGPGTLLLLLSGALALTETWAGSHSLRYFYTAVSRPGRGEPRFIAVGYVDYTQFVRFDSDAASGRGEPRAPWMEHEGPEYWDRETLTLRASAQTHRGNLRTLRGYYNQSEAGSHTLQRTYGCDLGPDGRLLRGYYQHAYDGKDYIALNEDLHSWTVTDTAAQITQRKLEATHETEGLRAYLEGTCLKWLRRYLAKGKETLQHTDPPKTHVTHHPVSDHKATLRCWALGFYPAEITLTWQWDGEDQTQEAELVETRPSGDGTFQKWAAVSVPSGEEQRYTCHVQHEGLPEPLTLRWEPSSQLTIPIVGIIAVAVLGAVVIGAVVTAVMWRRKGSGIDSAQGSDVSLMACKA</sequence>
<dbReference type="GO" id="GO:0098553">
    <property type="term" value="C:lumenal side of endoplasmic reticulum membrane"/>
    <property type="evidence" value="ECO:0007669"/>
    <property type="project" value="UniProtKB-ARBA"/>
</dbReference>
<evidence type="ECO:0000256" key="2">
    <source>
        <dbReference type="ARBA" id="ARBA00004479"/>
    </source>
</evidence>
<dbReference type="SMART" id="SM00407">
    <property type="entry name" value="IGc1"/>
    <property type="match status" value="1"/>
</dbReference>
<evidence type="ECO:0000256" key="15">
    <source>
        <dbReference type="SAM" id="SignalP"/>
    </source>
</evidence>
<dbReference type="GO" id="GO:0002486">
    <property type="term" value="P:antigen processing and presentation of endogenous peptide antigen via MHC class I via ER pathway, TAP-independent"/>
    <property type="evidence" value="ECO:0007669"/>
    <property type="project" value="TreeGrafter"/>
</dbReference>
<dbReference type="GO" id="GO:0001916">
    <property type="term" value="P:positive regulation of T cell mediated cytotoxicity"/>
    <property type="evidence" value="ECO:0007669"/>
    <property type="project" value="TreeGrafter"/>
</dbReference>
<dbReference type="PRINTS" id="PR01638">
    <property type="entry name" value="MHCCLASSI"/>
</dbReference>
<keyword evidence="9 14" id="KW-1133">Transmembrane helix</keyword>
<evidence type="ECO:0000256" key="9">
    <source>
        <dbReference type="ARBA" id="ARBA00022989"/>
    </source>
</evidence>
<dbReference type="Pfam" id="PF06623">
    <property type="entry name" value="MHC_I_C"/>
    <property type="match status" value="1"/>
</dbReference>
<evidence type="ECO:0000256" key="10">
    <source>
        <dbReference type="ARBA" id="ARBA00023136"/>
    </source>
</evidence>
<evidence type="ECO:0000313" key="17">
    <source>
        <dbReference type="Proteomes" id="UP000504640"/>
    </source>
</evidence>
<comment type="subcellular location">
    <subcellularLocation>
        <location evidence="2">Membrane</location>
        <topology evidence="2">Single-pass type I membrane protein</topology>
    </subcellularLocation>
</comment>
<dbReference type="InterPro" id="IPR036179">
    <property type="entry name" value="Ig-like_dom_sf"/>
</dbReference>
<proteinExistence type="inferred from homology"/>
<dbReference type="InterPro" id="IPR037055">
    <property type="entry name" value="MHC_I-like_Ag-recog_sf"/>
</dbReference>
<comment type="function">
    <text evidence="1">Involved in the presentation of foreign antigens to the immune system.</text>
</comment>
<evidence type="ECO:0000256" key="11">
    <source>
        <dbReference type="ARBA" id="ARBA00023157"/>
    </source>
</evidence>
<dbReference type="RefSeq" id="XP_032128628.1">
    <property type="nucleotide sequence ID" value="XM_032272737.1"/>
</dbReference>
<evidence type="ECO:0000256" key="12">
    <source>
        <dbReference type="ARBA" id="ARBA00023180"/>
    </source>
</evidence>
<gene>
    <name evidence="18" type="primary">LOC116546496</name>
</gene>
<name>A0A6J3HDP5_SAPAP</name>